<evidence type="ECO:0008006" key="4">
    <source>
        <dbReference type="Google" id="ProtNLM"/>
    </source>
</evidence>
<name>A0A835G6Q0_SPOEX</name>
<gene>
    <name evidence="2" type="ORF">HW555_012397</name>
</gene>
<feature type="region of interest" description="Disordered" evidence="1">
    <location>
        <begin position="57"/>
        <end position="153"/>
    </location>
</feature>
<proteinExistence type="predicted"/>
<feature type="compositionally biased region" description="Basic and acidic residues" evidence="1">
    <location>
        <begin position="59"/>
        <end position="68"/>
    </location>
</feature>
<accession>A0A835G6Q0</accession>
<dbReference type="AlphaFoldDB" id="A0A835G6Q0"/>
<evidence type="ECO:0000313" key="3">
    <source>
        <dbReference type="Proteomes" id="UP000648187"/>
    </source>
</evidence>
<comment type="caution">
    <text evidence="2">The sequence shown here is derived from an EMBL/GenBank/DDBJ whole genome shotgun (WGS) entry which is preliminary data.</text>
</comment>
<evidence type="ECO:0000313" key="2">
    <source>
        <dbReference type="EMBL" id="KAF9407664.1"/>
    </source>
</evidence>
<keyword evidence="3" id="KW-1185">Reference proteome</keyword>
<feature type="compositionally biased region" description="Basic and acidic residues" evidence="1">
    <location>
        <begin position="76"/>
        <end position="85"/>
    </location>
</feature>
<feature type="compositionally biased region" description="Low complexity" evidence="1">
    <location>
        <begin position="118"/>
        <end position="135"/>
    </location>
</feature>
<evidence type="ECO:0000256" key="1">
    <source>
        <dbReference type="SAM" id="MobiDB-lite"/>
    </source>
</evidence>
<protein>
    <recommendedName>
        <fullName evidence="4">Gag-like protein</fullName>
    </recommendedName>
</protein>
<dbReference type="Proteomes" id="UP000648187">
    <property type="component" value="Unassembled WGS sequence"/>
</dbReference>
<organism evidence="2 3">
    <name type="scientific">Spodoptera exigua</name>
    <name type="common">Beet armyworm</name>
    <name type="synonym">Noctua fulgens</name>
    <dbReference type="NCBI Taxonomy" id="7107"/>
    <lineage>
        <taxon>Eukaryota</taxon>
        <taxon>Metazoa</taxon>
        <taxon>Ecdysozoa</taxon>
        <taxon>Arthropoda</taxon>
        <taxon>Hexapoda</taxon>
        <taxon>Insecta</taxon>
        <taxon>Pterygota</taxon>
        <taxon>Neoptera</taxon>
        <taxon>Endopterygota</taxon>
        <taxon>Lepidoptera</taxon>
        <taxon>Glossata</taxon>
        <taxon>Ditrysia</taxon>
        <taxon>Noctuoidea</taxon>
        <taxon>Noctuidae</taxon>
        <taxon>Amphipyrinae</taxon>
        <taxon>Spodoptera</taxon>
    </lineage>
</organism>
<dbReference type="EMBL" id="JACKWZ010000448">
    <property type="protein sequence ID" value="KAF9407664.1"/>
    <property type="molecule type" value="Genomic_DNA"/>
</dbReference>
<sequence>MIWRTSGGRRRPASARTDDEVERIVRLCLLQCGSMMNARIEAISRRLPAEIIRPPLAADARRRTEEPPRPASRKGKPAEGAKKPAEGIPPSDQPTTAGSKGETWATVVGRKKARKAAKAASAAARAPGRTAKAVAQPARRTAKGGRKGPTLHAPRSEAVTLTLQPGAAERGVTYASVIAEAKARIKLSDLGLQSVALRQAATGARLFEVAGAASGSAEKADALAAKLREVLNPEDVRVSRPMKTAEVRIAGLDDSVTSRHGLTRHWAEDLASSTGARCLRAPLRGCTG</sequence>
<reference evidence="2" key="1">
    <citation type="submission" date="2020-08" db="EMBL/GenBank/DDBJ databases">
        <title>Spodoptera exigua strain:BAW_Kor-Di-RS1 Genome sequencing and assembly.</title>
        <authorList>
            <person name="Kim J."/>
            <person name="Nam H.Y."/>
            <person name="Kwon M."/>
            <person name="Choi J.H."/>
            <person name="Cho S.R."/>
            <person name="Kim G.-H."/>
        </authorList>
    </citation>
    <scope>NUCLEOTIDE SEQUENCE</scope>
    <source>
        <strain evidence="2">BAW_Kor-Di-RS1</strain>
        <tissue evidence="2">Whole-body</tissue>
    </source>
</reference>